<dbReference type="PANTHER" id="PTHR48111">
    <property type="entry name" value="REGULATOR OF RPOS"/>
    <property type="match status" value="1"/>
</dbReference>
<feature type="domain" description="OmpR/PhoB-type" evidence="9">
    <location>
        <begin position="131"/>
        <end position="229"/>
    </location>
</feature>
<dbReference type="Gene3D" id="3.40.50.2300">
    <property type="match status" value="1"/>
</dbReference>
<evidence type="ECO:0000313" key="10">
    <source>
        <dbReference type="EMBL" id="MBC9716324.1"/>
    </source>
</evidence>
<gene>
    <name evidence="10" type="ORF">H9Y04_27680</name>
</gene>
<evidence type="ECO:0000256" key="4">
    <source>
        <dbReference type="ARBA" id="ARBA00023125"/>
    </source>
</evidence>
<dbReference type="PROSITE" id="PS50110">
    <property type="entry name" value="RESPONSE_REGULATORY"/>
    <property type="match status" value="1"/>
</dbReference>
<protein>
    <submittedName>
        <fullName evidence="10">Response regulator transcription factor</fullName>
    </submittedName>
</protein>
<keyword evidence="3" id="KW-0805">Transcription regulation</keyword>
<evidence type="ECO:0000256" key="1">
    <source>
        <dbReference type="ARBA" id="ARBA00022553"/>
    </source>
</evidence>
<dbReference type="RefSeq" id="WP_187816760.1">
    <property type="nucleotide sequence ID" value="NZ_JACTVJ010000013.1"/>
</dbReference>
<dbReference type="InterPro" id="IPR001867">
    <property type="entry name" value="OmpR/PhoB-type_DNA-bd"/>
</dbReference>
<feature type="DNA-binding region" description="OmpR/PhoB-type" evidence="7">
    <location>
        <begin position="131"/>
        <end position="229"/>
    </location>
</feature>
<evidence type="ECO:0000256" key="7">
    <source>
        <dbReference type="PROSITE-ProRule" id="PRU01091"/>
    </source>
</evidence>
<dbReference type="CDD" id="cd00383">
    <property type="entry name" value="trans_reg_C"/>
    <property type="match status" value="1"/>
</dbReference>
<organism evidence="10 11">
    <name type="scientific">Streptomyces polyasparticus</name>
    <dbReference type="NCBI Taxonomy" id="2767826"/>
    <lineage>
        <taxon>Bacteria</taxon>
        <taxon>Bacillati</taxon>
        <taxon>Actinomycetota</taxon>
        <taxon>Actinomycetes</taxon>
        <taxon>Kitasatosporales</taxon>
        <taxon>Streptomycetaceae</taxon>
        <taxon>Streptomyces</taxon>
    </lineage>
</organism>
<dbReference type="InterPro" id="IPR036388">
    <property type="entry name" value="WH-like_DNA-bd_sf"/>
</dbReference>
<dbReference type="InterPro" id="IPR016032">
    <property type="entry name" value="Sig_transdc_resp-reg_C-effctor"/>
</dbReference>
<keyword evidence="11" id="KW-1185">Reference proteome</keyword>
<evidence type="ECO:0000256" key="6">
    <source>
        <dbReference type="PROSITE-ProRule" id="PRU00169"/>
    </source>
</evidence>
<dbReference type="Gene3D" id="1.10.10.10">
    <property type="entry name" value="Winged helix-like DNA-binding domain superfamily/Winged helix DNA-binding domain"/>
    <property type="match status" value="1"/>
</dbReference>
<dbReference type="SUPFAM" id="SSF52172">
    <property type="entry name" value="CheY-like"/>
    <property type="match status" value="1"/>
</dbReference>
<keyword evidence="4 7" id="KW-0238">DNA-binding</keyword>
<evidence type="ECO:0000259" key="8">
    <source>
        <dbReference type="PROSITE" id="PS50110"/>
    </source>
</evidence>
<evidence type="ECO:0000313" key="11">
    <source>
        <dbReference type="Proteomes" id="UP000642284"/>
    </source>
</evidence>
<proteinExistence type="predicted"/>
<sequence length="233" mass="25598">MAGPPRPPLVLIAVPEETREAVGRLFTGHSIDTLSVADGRSALRALYRYRPDALVLSLRLPGLSPWRVLDRVRDMSDLPVLAVSVTYDADDAVRALQAGADDYLTPCLPEQVLIPLVQARLRRGRYTPAPAELIEDGWLTVDLAAREAVADGHFLGLSALEFDLLKAFAQNPGQALTREVLLDLVWQQPEADTDRVKYAVHRLRVKIARATGQPPPIHAVRSVGYRYKTPGSA</sequence>
<dbReference type="SMART" id="SM00862">
    <property type="entry name" value="Trans_reg_C"/>
    <property type="match status" value="1"/>
</dbReference>
<evidence type="ECO:0000259" key="9">
    <source>
        <dbReference type="PROSITE" id="PS51755"/>
    </source>
</evidence>
<dbReference type="Proteomes" id="UP000642284">
    <property type="component" value="Unassembled WGS sequence"/>
</dbReference>
<keyword evidence="1" id="KW-0597">Phosphoprotein</keyword>
<keyword evidence="2" id="KW-0902">Two-component regulatory system</keyword>
<evidence type="ECO:0000256" key="3">
    <source>
        <dbReference type="ARBA" id="ARBA00023015"/>
    </source>
</evidence>
<dbReference type="InterPro" id="IPR001789">
    <property type="entry name" value="Sig_transdc_resp-reg_receiver"/>
</dbReference>
<dbReference type="InterPro" id="IPR039420">
    <property type="entry name" value="WalR-like"/>
</dbReference>
<evidence type="ECO:0000256" key="2">
    <source>
        <dbReference type="ARBA" id="ARBA00023012"/>
    </source>
</evidence>
<name>A0ABR7SN52_9ACTN</name>
<comment type="caution">
    <text evidence="6">Lacks conserved residue(s) required for the propagation of feature annotation.</text>
</comment>
<dbReference type="PANTHER" id="PTHR48111:SF1">
    <property type="entry name" value="TWO-COMPONENT RESPONSE REGULATOR ORR33"/>
    <property type="match status" value="1"/>
</dbReference>
<dbReference type="EMBL" id="JACTVJ010000013">
    <property type="protein sequence ID" value="MBC9716324.1"/>
    <property type="molecule type" value="Genomic_DNA"/>
</dbReference>
<dbReference type="SMART" id="SM00448">
    <property type="entry name" value="REC"/>
    <property type="match status" value="1"/>
</dbReference>
<dbReference type="PROSITE" id="PS51755">
    <property type="entry name" value="OMPR_PHOB"/>
    <property type="match status" value="1"/>
</dbReference>
<dbReference type="Pfam" id="PF00072">
    <property type="entry name" value="Response_reg"/>
    <property type="match status" value="1"/>
</dbReference>
<reference evidence="10 11" key="1">
    <citation type="submission" date="2020-08" db="EMBL/GenBank/DDBJ databases">
        <title>Genemic of Streptomyces polyaspartic.</title>
        <authorList>
            <person name="Liu W."/>
        </authorList>
    </citation>
    <scope>NUCLEOTIDE SEQUENCE [LARGE SCALE GENOMIC DNA]</scope>
    <source>
        <strain evidence="10 11">TRM66268-LWL</strain>
    </source>
</reference>
<dbReference type="Pfam" id="PF00486">
    <property type="entry name" value="Trans_reg_C"/>
    <property type="match status" value="1"/>
</dbReference>
<keyword evidence="5" id="KW-0804">Transcription</keyword>
<dbReference type="SUPFAM" id="SSF46894">
    <property type="entry name" value="C-terminal effector domain of the bipartite response regulators"/>
    <property type="match status" value="1"/>
</dbReference>
<evidence type="ECO:0000256" key="5">
    <source>
        <dbReference type="ARBA" id="ARBA00023163"/>
    </source>
</evidence>
<comment type="caution">
    <text evidence="10">The sequence shown here is derived from an EMBL/GenBank/DDBJ whole genome shotgun (WGS) entry which is preliminary data.</text>
</comment>
<dbReference type="InterPro" id="IPR011006">
    <property type="entry name" value="CheY-like_superfamily"/>
</dbReference>
<feature type="domain" description="Response regulatory" evidence="8">
    <location>
        <begin position="8"/>
        <end position="121"/>
    </location>
</feature>
<accession>A0ABR7SN52</accession>